<organism evidence="1 2">
    <name type="scientific">Ancylostoma ceylanicum</name>
    <dbReference type="NCBI Taxonomy" id="53326"/>
    <lineage>
        <taxon>Eukaryota</taxon>
        <taxon>Metazoa</taxon>
        <taxon>Ecdysozoa</taxon>
        <taxon>Nematoda</taxon>
        <taxon>Chromadorea</taxon>
        <taxon>Rhabditida</taxon>
        <taxon>Rhabditina</taxon>
        <taxon>Rhabditomorpha</taxon>
        <taxon>Strongyloidea</taxon>
        <taxon>Ancylostomatidae</taxon>
        <taxon>Ancylostomatinae</taxon>
        <taxon>Ancylostoma</taxon>
    </lineage>
</organism>
<evidence type="ECO:0000313" key="1">
    <source>
        <dbReference type="EMBL" id="EYC35824.1"/>
    </source>
</evidence>
<name>A0A016W7I5_9BILA</name>
<sequence length="86" mass="10208">MSYENEVHLGLHFATVERAENMERGEARIGVDYEVVINELDTRDGEQLIYCLPKSRKRQPEDVGKFYGFNDEHGQLLMNYRKMRDR</sequence>
<protein>
    <submittedName>
        <fullName evidence="1">Uncharacterized protein</fullName>
    </submittedName>
</protein>
<gene>
    <name evidence="1" type="primary">Acey_s0974.g3263</name>
    <name evidence="1" type="ORF">Y032_0974g3263</name>
</gene>
<comment type="caution">
    <text evidence="1">The sequence shown here is derived from an EMBL/GenBank/DDBJ whole genome shotgun (WGS) entry which is preliminary data.</text>
</comment>
<proteinExistence type="predicted"/>
<evidence type="ECO:0000313" key="2">
    <source>
        <dbReference type="Proteomes" id="UP000024635"/>
    </source>
</evidence>
<reference evidence="2" key="1">
    <citation type="journal article" date="2015" name="Nat. Genet.">
        <title>The genome and transcriptome of the zoonotic hookworm Ancylostoma ceylanicum identify infection-specific gene families.</title>
        <authorList>
            <person name="Schwarz E.M."/>
            <person name="Hu Y."/>
            <person name="Antoshechkin I."/>
            <person name="Miller M.M."/>
            <person name="Sternberg P.W."/>
            <person name="Aroian R.V."/>
        </authorList>
    </citation>
    <scope>NUCLEOTIDE SEQUENCE</scope>
    <source>
        <strain evidence="2">HY135</strain>
    </source>
</reference>
<accession>A0A016W7I5</accession>
<keyword evidence="2" id="KW-1185">Reference proteome</keyword>
<dbReference type="AlphaFoldDB" id="A0A016W7I5"/>
<dbReference type="EMBL" id="JARK01000574">
    <property type="protein sequence ID" value="EYC35824.1"/>
    <property type="molecule type" value="Genomic_DNA"/>
</dbReference>
<dbReference type="Proteomes" id="UP000024635">
    <property type="component" value="Unassembled WGS sequence"/>
</dbReference>